<gene>
    <name evidence="1" type="ORF">MO867_22345</name>
</gene>
<evidence type="ECO:0000313" key="2">
    <source>
        <dbReference type="Proteomes" id="UP001139028"/>
    </source>
</evidence>
<keyword evidence="2" id="KW-1185">Reference proteome</keyword>
<accession>A0A9X2EXK3</accession>
<dbReference type="RefSeq" id="WP_252473273.1">
    <property type="nucleotide sequence ID" value="NZ_JALBWM010000328.1"/>
</dbReference>
<proteinExistence type="predicted"/>
<dbReference type="EMBL" id="JALBWM010000328">
    <property type="protein sequence ID" value="MCO1337068.1"/>
    <property type="molecule type" value="Genomic_DNA"/>
</dbReference>
<comment type="caution">
    <text evidence="1">The sequence shown here is derived from an EMBL/GenBank/DDBJ whole genome shotgun (WGS) entry which is preliminary data.</text>
</comment>
<sequence length="123" mass="11871">MATNFVQDGCMLDVTNSTSADITSGQVVAVGAVLGVAMDDIAVGESGVLAIDGVFTVPKVSGAEINQGESLTWVVASSAFDDNAATAATGDITGSTAFAAEAAGAGAASLAVKFTGVPGTVKA</sequence>
<dbReference type="Proteomes" id="UP001139028">
    <property type="component" value="Unassembled WGS sequence"/>
</dbReference>
<organism evidence="1 2">
    <name type="scientific">Microbulbifer okhotskensis</name>
    <dbReference type="NCBI Taxonomy" id="2926617"/>
    <lineage>
        <taxon>Bacteria</taxon>
        <taxon>Pseudomonadati</taxon>
        <taxon>Pseudomonadota</taxon>
        <taxon>Gammaproteobacteria</taxon>
        <taxon>Cellvibrionales</taxon>
        <taxon>Microbulbiferaceae</taxon>
        <taxon>Microbulbifer</taxon>
    </lineage>
</organism>
<protein>
    <submittedName>
        <fullName evidence="1">DUF2190 family protein</fullName>
    </submittedName>
</protein>
<name>A0A9X2EXK3_9GAMM</name>
<evidence type="ECO:0000313" key="1">
    <source>
        <dbReference type="EMBL" id="MCO1337068.1"/>
    </source>
</evidence>
<reference evidence="1" key="1">
    <citation type="journal article" date="2022" name="Arch. Microbiol.">
        <title>Microbulbifer okhotskensis sp. nov., isolated from a deep bottom sediment of the Okhotsk Sea.</title>
        <authorList>
            <person name="Romanenko L."/>
            <person name="Kurilenko V."/>
            <person name="Otstavnykh N."/>
            <person name="Velansky P."/>
            <person name="Isaeva M."/>
            <person name="Mikhailov V."/>
        </authorList>
    </citation>
    <scope>NUCLEOTIDE SEQUENCE</scope>
    <source>
        <strain evidence="1">OS29</strain>
    </source>
</reference>
<dbReference type="Pfam" id="PF09956">
    <property type="entry name" value="Phage_cement_2"/>
    <property type="match status" value="1"/>
</dbReference>
<dbReference type="InterPro" id="IPR011231">
    <property type="entry name" value="Phage_VT1-Sakai_H0018"/>
</dbReference>
<dbReference type="AlphaFoldDB" id="A0A9X2EXK3"/>
<dbReference type="PIRSF" id="PIRSF030771">
    <property type="entry name" value="UCP030771"/>
    <property type="match status" value="1"/>
</dbReference>